<evidence type="ECO:0000256" key="6">
    <source>
        <dbReference type="ARBA" id="ARBA00022989"/>
    </source>
</evidence>
<reference evidence="10" key="3">
    <citation type="submission" date="2024-01" db="EMBL/GenBank/DDBJ databases">
        <authorList>
            <person name="Coelho M.A."/>
            <person name="David-Palma M."/>
            <person name="Shea T."/>
            <person name="Sun S."/>
            <person name="Cuomo C.A."/>
            <person name="Heitman J."/>
        </authorList>
    </citation>
    <scope>NUCLEOTIDE SEQUENCE</scope>
    <source>
        <strain evidence="10">CBS 7841</strain>
    </source>
</reference>
<evidence type="ECO:0000256" key="3">
    <source>
        <dbReference type="ARBA" id="ARBA00022448"/>
    </source>
</evidence>
<keyword evidence="5" id="KW-0677">Repeat</keyword>
<evidence type="ECO:0000256" key="4">
    <source>
        <dbReference type="ARBA" id="ARBA00022692"/>
    </source>
</evidence>
<dbReference type="VEuPathDB" id="FungiDB:L203_04927"/>
<keyword evidence="6" id="KW-1133">Transmembrane helix</keyword>
<dbReference type="Gene3D" id="1.50.40.10">
    <property type="entry name" value="Mitochondrial carrier domain"/>
    <property type="match status" value="1"/>
</dbReference>
<dbReference type="GO" id="GO:0031966">
    <property type="term" value="C:mitochondrial membrane"/>
    <property type="evidence" value="ECO:0007669"/>
    <property type="project" value="UniProtKB-SubCell"/>
</dbReference>
<dbReference type="Pfam" id="PF00153">
    <property type="entry name" value="Mito_carr"/>
    <property type="match status" value="3"/>
</dbReference>
<dbReference type="AlphaFoldDB" id="A0A1E3I9J4"/>
<dbReference type="FunFam" id="1.50.40.10:FF:000007">
    <property type="entry name" value="Mitochondrial tricarboxylate transport protein-like"/>
    <property type="match status" value="1"/>
</dbReference>
<dbReference type="SUPFAM" id="SSF103506">
    <property type="entry name" value="Mitochondrial carrier"/>
    <property type="match status" value="1"/>
</dbReference>
<dbReference type="Proteomes" id="UP000094043">
    <property type="component" value="Chromosome 7"/>
</dbReference>
<name>A0A1E3I9J4_9TREE</name>
<dbReference type="KEGG" id="cdep:91089998"/>
<sequence>MATKSVSERPVASLLAGATAGGIEAFVTFPLESIKTQLQFGALDGLKSQTPYQALKSTLQQRGLRGLYAGCSAVVIGNAVKAGVRFTTYDQFKNLLKDDEGKLTAPRSMLAGLGAGMSEAIIAVTPSETIKTKMIGDSKLAQPRYKGLVHGVQTIIREEGYRGVYRGVGPVILKQGANSAVRFSSYSTLKQFAQGSIIPGEELPGWMTFGIGATAGVITVYSTMPLDVIKTRMQSIYAKSEYRSSFHCVIRIFQEEGIFGFWKGTVPRLGRLVMSGGIIFTVYEKTYPLVASFI</sequence>
<keyword evidence="11" id="KW-1185">Reference proteome</keyword>
<evidence type="ECO:0000256" key="2">
    <source>
        <dbReference type="ARBA" id="ARBA00006375"/>
    </source>
</evidence>
<dbReference type="InterPro" id="IPR018108">
    <property type="entry name" value="MCP_transmembrane"/>
</dbReference>
<accession>A0A1E3I9J4</accession>
<reference evidence="10" key="1">
    <citation type="submission" date="2016-06" db="EMBL/GenBank/DDBJ databases">
        <authorList>
            <person name="Cuomo C."/>
            <person name="Litvintseva A."/>
            <person name="Heitman J."/>
            <person name="Chen Y."/>
            <person name="Sun S."/>
            <person name="Springer D."/>
            <person name="Dromer F."/>
            <person name="Young S."/>
            <person name="Zeng Q."/>
            <person name="Chapman S."/>
            <person name="Gujja S."/>
            <person name="Saif S."/>
            <person name="Birren B."/>
        </authorList>
    </citation>
    <scope>NUCLEOTIDE SEQUENCE</scope>
    <source>
        <strain evidence="10">CBS 7841</strain>
    </source>
</reference>
<comment type="subcellular location">
    <subcellularLocation>
        <location evidence="1">Mitochondrion membrane</location>
        <topology evidence="1">Multi-pass membrane protein</topology>
    </subcellularLocation>
</comment>
<reference evidence="10" key="2">
    <citation type="journal article" date="2022" name="Elife">
        <title>Obligate sexual reproduction of a homothallic fungus closely related to the Cryptococcus pathogenic species complex.</title>
        <authorList>
            <person name="Passer A.R."/>
            <person name="Clancey S.A."/>
            <person name="Shea T."/>
            <person name="David-Palma M."/>
            <person name="Averette A.F."/>
            <person name="Boekhout T."/>
            <person name="Porcel B.M."/>
            <person name="Nowrousian M."/>
            <person name="Cuomo C.A."/>
            <person name="Sun S."/>
            <person name="Heitman J."/>
            <person name="Coelho M.A."/>
        </authorList>
    </citation>
    <scope>NUCLEOTIDE SEQUENCE</scope>
    <source>
        <strain evidence="10">CBS 7841</strain>
    </source>
</reference>
<dbReference type="OrthoDB" id="44467at2759"/>
<dbReference type="EMBL" id="CP143790">
    <property type="protein sequence ID" value="WVN90550.1"/>
    <property type="molecule type" value="Genomic_DNA"/>
</dbReference>
<dbReference type="InterPro" id="IPR049563">
    <property type="entry name" value="TXTP-like"/>
</dbReference>
<evidence type="ECO:0000313" key="10">
    <source>
        <dbReference type="EMBL" id="WVN90550.1"/>
    </source>
</evidence>
<evidence type="ECO:0000256" key="9">
    <source>
        <dbReference type="RuleBase" id="RU000488"/>
    </source>
</evidence>
<evidence type="ECO:0000313" key="11">
    <source>
        <dbReference type="Proteomes" id="UP000094043"/>
    </source>
</evidence>
<organism evidence="10 11">
    <name type="scientific">Cryptococcus depauperatus CBS 7841</name>
    <dbReference type="NCBI Taxonomy" id="1295531"/>
    <lineage>
        <taxon>Eukaryota</taxon>
        <taxon>Fungi</taxon>
        <taxon>Dikarya</taxon>
        <taxon>Basidiomycota</taxon>
        <taxon>Agaricomycotina</taxon>
        <taxon>Tremellomycetes</taxon>
        <taxon>Tremellales</taxon>
        <taxon>Cryptococcaceae</taxon>
        <taxon>Cryptococcus</taxon>
    </lineage>
</organism>
<dbReference type="GO" id="GO:0071913">
    <property type="term" value="F:citrate secondary active transmembrane transporter activity"/>
    <property type="evidence" value="ECO:0007669"/>
    <property type="project" value="TreeGrafter"/>
</dbReference>
<dbReference type="PROSITE" id="PS50920">
    <property type="entry name" value="SOLCAR"/>
    <property type="match status" value="3"/>
</dbReference>
<dbReference type="GO" id="GO:0006843">
    <property type="term" value="P:mitochondrial citrate transmembrane transport"/>
    <property type="evidence" value="ECO:0007669"/>
    <property type="project" value="TreeGrafter"/>
</dbReference>
<comment type="similarity">
    <text evidence="2 9">Belongs to the mitochondrial carrier (TC 2.A.29) family.</text>
</comment>
<keyword evidence="7" id="KW-0496">Mitochondrion</keyword>
<keyword evidence="4 9" id="KW-0812">Transmembrane</keyword>
<protein>
    <submittedName>
        <fullName evidence="10">Uncharacterized protein</fullName>
    </submittedName>
</protein>
<evidence type="ECO:0000256" key="5">
    <source>
        <dbReference type="ARBA" id="ARBA00022737"/>
    </source>
</evidence>
<dbReference type="PANTHER" id="PTHR45788:SF4">
    <property type="entry name" value="TRICARBOXYLATE TRANSPORT PROTEIN, MITOCHONDRIAL"/>
    <property type="match status" value="1"/>
</dbReference>
<proteinExistence type="inferred from homology"/>
<dbReference type="GeneID" id="91089998"/>
<evidence type="ECO:0000256" key="8">
    <source>
        <dbReference type="ARBA" id="ARBA00023136"/>
    </source>
</evidence>
<dbReference type="InterPro" id="IPR002067">
    <property type="entry name" value="MCP"/>
</dbReference>
<dbReference type="RefSeq" id="XP_066071250.1">
    <property type="nucleotide sequence ID" value="XM_066215153.1"/>
</dbReference>
<evidence type="ECO:0000256" key="7">
    <source>
        <dbReference type="ARBA" id="ARBA00023128"/>
    </source>
</evidence>
<keyword evidence="3 9" id="KW-0813">Transport</keyword>
<evidence type="ECO:0000256" key="1">
    <source>
        <dbReference type="ARBA" id="ARBA00004225"/>
    </source>
</evidence>
<gene>
    <name evidence="10" type="ORF">L203_105789</name>
</gene>
<dbReference type="InterPro" id="IPR023395">
    <property type="entry name" value="MCP_dom_sf"/>
</dbReference>
<keyword evidence="8" id="KW-0472">Membrane</keyword>
<dbReference type="PANTHER" id="PTHR45788">
    <property type="entry name" value="SUCCINATE/FUMARATE MITOCHONDRIAL TRANSPORTER-RELATED"/>
    <property type="match status" value="1"/>
</dbReference>
<dbReference type="PRINTS" id="PR00926">
    <property type="entry name" value="MITOCARRIER"/>
</dbReference>